<sequence>MVTEPIGRRIALHRRRRGLAQAAVAGLVGRSESWLSQVERGLRTVDNYTVLRDLARVLRVDIGTLTGIGGQPSEPGREPFDADVAAIERALLVGAQAEPGVDASTAVSDLHRAYQAARYDEVLPALPSLIAALDGQAPALCAAGYTVVAKTLTKIGSSDLALIAADRAWAAARRSGDPADLGMAVYQVVCALLPTPRAALAEELAVTTADELTGDDPAVCSVAGALWLIAAVAAACRIDGAVAEERLGRAEQLAEHLGEDANHRWTAFGPTNVAIHRVSVAVELGDAPAALAAAEGVDLDRLPEGLHSRRVQVQLDIAWAQAQRRRDAEALVALLEVERAAPQVTRRNAVARDTIRQLLARARGTSGAAVRGLAHRAGVAV</sequence>
<evidence type="ECO:0000313" key="2">
    <source>
        <dbReference type="EMBL" id="TQM08971.1"/>
    </source>
</evidence>
<dbReference type="CDD" id="cd00093">
    <property type="entry name" value="HTH_XRE"/>
    <property type="match status" value="1"/>
</dbReference>
<dbReference type="Proteomes" id="UP000315677">
    <property type="component" value="Unassembled WGS sequence"/>
</dbReference>
<proteinExistence type="predicted"/>
<feature type="domain" description="HTH cro/C1-type" evidence="1">
    <location>
        <begin position="10"/>
        <end position="65"/>
    </location>
</feature>
<dbReference type="PROSITE" id="PS50943">
    <property type="entry name" value="HTH_CROC1"/>
    <property type="match status" value="1"/>
</dbReference>
<dbReference type="SMART" id="SM00530">
    <property type="entry name" value="HTH_XRE"/>
    <property type="match status" value="1"/>
</dbReference>
<dbReference type="InterPro" id="IPR010982">
    <property type="entry name" value="Lambda_DNA-bd_dom_sf"/>
</dbReference>
<dbReference type="AlphaFoldDB" id="A0A543DI31"/>
<protein>
    <submittedName>
        <fullName evidence="2">Transcriptional regulator with XRE-family HTH domain</fullName>
    </submittedName>
</protein>
<dbReference type="SUPFAM" id="SSF47413">
    <property type="entry name" value="lambda repressor-like DNA-binding domains"/>
    <property type="match status" value="1"/>
</dbReference>
<organism evidence="2 3">
    <name type="scientific">Pseudonocardia kunmingensis</name>
    <dbReference type="NCBI Taxonomy" id="630975"/>
    <lineage>
        <taxon>Bacteria</taxon>
        <taxon>Bacillati</taxon>
        <taxon>Actinomycetota</taxon>
        <taxon>Actinomycetes</taxon>
        <taxon>Pseudonocardiales</taxon>
        <taxon>Pseudonocardiaceae</taxon>
        <taxon>Pseudonocardia</taxon>
    </lineage>
</organism>
<accession>A0A543DI31</accession>
<dbReference type="EMBL" id="VFPA01000003">
    <property type="protein sequence ID" value="TQM08971.1"/>
    <property type="molecule type" value="Genomic_DNA"/>
</dbReference>
<evidence type="ECO:0000259" key="1">
    <source>
        <dbReference type="PROSITE" id="PS50943"/>
    </source>
</evidence>
<dbReference type="GO" id="GO:0003677">
    <property type="term" value="F:DNA binding"/>
    <property type="evidence" value="ECO:0007669"/>
    <property type="project" value="InterPro"/>
</dbReference>
<dbReference type="Gene3D" id="1.10.260.40">
    <property type="entry name" value="lambda repressor-like DNA-binding domains"/>
    <property type="match status" value="1"/>
</dbReference>
<name>A0A543DI31_9PSEU</name>
<dbReference type="Pfam" id="PF13560">
    <property type="entry name" value="HTH_31"/>
    <property type="match status" value="1"/>
</dbReference>
<keyword evidence="3" id="KW-1185">Reference proteome</keyword>
<comment type="caution">
    <text evidence="2">The sequence shown here is derived from an EMBL/GenBank/DDBJ whole genome shotgun (WGS) entry which is preliminary data.</text>
</comment>
<evidence type="ECO:0000313" key="3">
    <source>
        <dbReference type="Proteomes" id="UP000315677"/>
    </source>
</evidence>
<gene>
    <name evidence="2" type="ORF">FB558_4712</name>
</gene>
<dbReference type="InterPro" id="IPR001387">
    <property type="entry name" value="Cro/C1-type_HTH"/>
</dbReference>
<dbReference type="OrthoDB" id="3504495at2"/>
<reference evidence="2 3" key="1">
    <citation type="submission" date="2019-06" db="EMBL/GenBank/DDBJ databases">
        <title>Sequencing the genomes of 1000 actinobacteria strains.</title>
        <authorList>
            <person name="Klenk H.-P."/>
        </authorList>
    </citation>
    <scope>NUCLEOTIDE SEQUENCE [LARGE SCALE GENOMIC DNA]</scope>
    <source>
        <strain evidence="2 3">DSM 45301</strain>
    </source>
</reference>